<keyword evidence="3" id="KW-1185">Reference proteome</keyword>
<evidence type="ECO:0000259" key="1">
    <source>
        <dbReference type="Pfam" id="PF08759"/>
    </source>
</evidence>
<gene>
    <name evidence="2" type="ORF">SAMN05444005_10170</name>
</gene>
<sequence length="288" mass="33157">MVIKKYIKKILVKLKIIRPKKTWHIVSESEKKSLKNKVKLVKAKNTLEEIKQTIEQKRKGAYLRFGDGDVYLLLGLNDLLQKSDKKLSSEMKETFNLNIGVLHKALAINSNFFGFEPGMVENMHLVSDNDALKYYWATKKYFKDKNVYSPVALHYTAAFDEDFCVDFLKFLKKSNPIFVGNEFIKPDLVNTLFGSTHIKTPSRDAYSNIDVIEKDLIEALNHDKENFRVVVVAMGCSGRILQKRILKKGYNVYLFDFGSLLDAFNGENSRLWIDIVGSDKLIQMLNNI</sequence>
<feature type="domain" description="Glycosyltransferase GT-D fold" evidence="1">
    <location>
        <begin position="63"/>
        <end position="252"/>
    </location>
</feature>
<dbReference type="EMBL" id="FOEI01000001">
    <property type="protein sequence ID" value="SEP54850.1"/>
    <property type="molecule type" value="Genomic_DNA"/>
</dbReference>
<organism evidence="2 3">
    <name type="scientific">Flavobacterium urocaniciphilum</name>
    <dbReference type="NCBI Taxonomy" id="1299341"/>
    <lineage>
        <taxon>Bacteria</taxon>
        <taxon>Pseudomonadati</taxon>
        <taxon>Bacteroidota</taxon>
        <taxon>Flavobacteriia</taxon>
        <taxon>Flavobacteriales</taxon>
        <taxon>Flavobacteriaceae</taxon>
        <taxon>Flavobacterium</taxon>
    </lineage>
</organism>
<dbReference type="OrthoDB" id="1332028at2"/>
<dbReference type="STRING" id="1299341.SAMN05444005_10170"/>
<dbReference type="InterPro" id="IPR014869">
    <property type="entry name" value="GT-D"/>
</dbReference>
<dbReference type="RefSeq" id="WP_091463531.1">
    <property type="nucleotide sequence ID" value="NZ_FOEI01000001.1"/>
</dbReference>
<evidence type="ECO:0000313" key="3">
    <source>
        <dbReference type="Proteomes" id="UP000198648"/>
    </source>
</evidence>
<evidence type="ECO:0000313" key="2">
    <source>
        <dbReference type="EMBL" id="SEP54850.1"/>
    </source>
</evidence>
<dbReference type="Pfam" id="PF08759">
    <property type="entry name" value="GT-D"/>
    <property type="match status" value="1"/>
</dbReference>
<proteinExistence type="predicted"/>
<name>A0A1H8YRP9_9FLAO</name>
<dbReference type="AlphaFoldDB" id="A0A1H8YRP9"/>
<reference evidence="2 3" key="1">
    <citation type="submission" date="2016-10" db="EMBL/GenBank/DDBJ databases">
        <authorList>
            <person name="de Groot N.N."/>
        </authorList>
    </citation>
    <scope>NUCLEOTIDE SEQUENCE [LARGE SCALE GENOMIC DNA]</scope>
    <source>
        <strain evidence="2 3">DSM 27078</strain>
    </source>
</reference>
<protein>
    <recommendedName>
        <fullName evidence="1">Glycosyltransferase GT-D fold domain-containing protein</fullName>
    </recommendedName>
</protein>
<dbReference type="Proteomes" id="UP000198648">
    <property type="component" value="Unassembled WGS sequence"/>
</dbReference>
<accession>A0A1H8YRP9</accession>